<reference evidence="1 2" key="1">
    <citation type="submission" date="2017-10" db="EMBL/GenBank/DDBJ databases">
        <title>The draft genome sequence of Lewinella nigricans NBRC 102662.</title>
        <authorList>
            <person name="Wang K."/>
        </authorList>
    </citation>
    <scope>NUCLEOTIDE SEQUENCE [LARGE SCALE GENOMIC DNA]</scope>
    <source>
        <strain evidence="1 2">NBRC 102662</strain>
    </source>
</reference>
<name>A0A2D0N0T2_FLAN2</name>
<accession>A0A2D0N0T2</accession>
<gene>
    <name evidence="1" type="ORF">CRP01_34285</name>
</gene>
<dbReference type="OrthoDB" id="1157227at2"/>
<dbReference type="AlphaFoldDB" id="A0A2D0N0T2"/>
<evidence type="ECO:0000313" key="2">
    <source>
        <dbReference type="Proteomes" id="UP000223913"/>
    </source>
</evidence>
<proteinExistence type="predicted"/>
<evidence type="ECO:0000313" key="1">
    <source>
        <dbReference type="EMBL" id="PHN01976.1"/>
    </source>
</evidence>
<organism evidence="1 2">
    <name type="scientific">Flavilitoribacter nigricans (strain ATCC 23147 / DSM 23189 / NBRC 102662 / NCIMB 1420 / SS-2)</name>
    <name type="common">Lewinella nigricans</name>
    <dbReference type="NCBI Taxonomy" id="1122177"/>
    <lineage>
        <taxon>Bacteria</taxon>
        <taxon>Pseudomonadati</taxon>
        <taxon>Bacteroidota</taxon>
        <taxon>Saprospiria</taxon>
        <taxon>Saprospirales</taxon>
        <taxon>Lewinellaceae</taxon>
        <taxon>Flavilitoribacter</taxon>
    </lineage>
</organism>
<dbReference type="RefSeq" id="WP_099154599.1">
    <property type="nucleotide sequence ID" value="NZ_PDUD01000046.1"/>
</dbReference>
<dbReference type="EMBL" id="PDUD01000046">
    <property type="protein sequence ID" value="PHN01976.1"/>
    <property type="molecule type" value="Genomic_DNA"/>
</dbReference>
<keyword evidence="2" id="KW-1185">Reference proteome</keyword>
<sequence length="675" mass="76356">MKYLFLFFFLPGLMWDLAAQNYPCDSDLEFQADLAFRWAPIHHQDIDSRKHSNGWLPWNWVRRTCKHGLQGRADLITAFDFDRDSDTSNNWENLKRGLNHDISPVCYYSVVETASHWYIVYAFYHPRDWECPGESSVEGQIAKFFPEKVEHENDMEGLLAIVHKDGTTFGTLQSIVTVAHNSFYSFIPAGSSLQGSVNEDQDGTLQFATLAEDGLPHPVTAQEARGHGLKAEPEYRIDGDGVIYSPTKGERVAPADPKYAAEDILYGKYALISIFDETAGLWNKRCPRASYRVFEESSGQFIGDYGESLASPPWKWDDTDGVTVDLPGIGPVSINGTEDGLPAGWLAIHPADVAKHYFRGFSPGFSSEYLFNPYTENGGLPVCEPPPQERVVFDVRKQGANFDIVDFCLTTGIVPTYCTYGHDIQVLQASYSSVTGERIGFPQPLELNYQVFYQLERTYAGTPCADCEMLPLTDQSSFVEEHVRIERNGTNISLRFFDENDELPANQLGNSFLADPDLIEPYANKARIQIKVIALLSECDTIEMTASYSALDCRSLKCPGLESEIPQLVRDIDILIDPIRNLLVIYSKGKFQNEFRGVFVRQQFAASFLTLLERIPRERINQVYVLGQETTAPRTSTNATMIRERNTQINAQFRQLRVEKLDIDAFDLRMQQSRE</sequence>
<dbReference type="Proteomes" id="UP000223913">
    <property type="component" value="Unassembled WGS sequence"/>
</dbReference>
<comment type="caution">
    <text evidence="1">The sequence shown here is derived from an EMBL/GenBank/DDBJ whole genome shotgun (WGS) entry which is preliminary data.</text>
</comment>
<protein>
    <submittedName>
        <fullName evidence="1">Uncharacterized protein</fullName>
    </submittedName>
</protein>